<accession>A0A2S0UP55</accession>
<feature type="region of interest" description="Disordered" evidence="1">
    <location>
        <begin position="1"/>
        <end position="27"/>
    </location>
</feature>
<sequence>MIRHLFGASPAEDMPSARSHDRQRRAPGLVQMIEDHDLASDRLLGHLATPNMATGCVTPLFTREIGGAQQGPAPVEAVAQLNGLPLRGSAGRRLSETGALPWLGERW</sequence>
<dbReference type="AlphaFoldDB" id="A0A2S0UP55"/>
<dbReference type="RefSeq" id="WP_108436425.1">
    <property type="nucleotide sequence ID" value="NZ_CP028918.1"/>
</dbReference>
<reference evidence="2 3" key="1">
    <citation type="submission" date="2018-04" db="EMBL/GenBank/DDBJ databases">
        <title>Genome sequencing of Gemmobacter.</title>
        <authorList>
            <person name="Yi H."/>
            <person name="Baek M.-G."/>
        </authorList>
    </citation>
    <scope>NUCLEOTIDE SEQUENCE [LARGE SCALE GENOMIC DNA]</scope>
    <source>
        <strain evidence="2 3">HYN0069</strain>
    </source>
</reference>
<evidence type="ECO:0000256" key="1">
    <source>
        <dbReference type="SAM" id="MobiDB-lite"/>
    </source>
</evidence>
<name>A0A2S0UP55_9RHOB</name>
<dbReference type="EMBL" id="CP028918">
    <property type="protein sequence ID" value="AWB49608.1"/>
    <property type="molecule type" value="Genomic_DNA"/>
</dbReference>
<dbReference type="Proteomes" id="UP000244496">
    <property type="component" value="Chromosome"/>
</dbReference>
<evidence type="ECO:0000313" key="2">
    <source>
        <dbReference type="EMBL" id="AWB49608.1"/>
    </source>
</evidence>
<evidence type="ECO:0000313" key="3">
    <source>
        <dbReference type="Proteomes" id="UP000244496"/>
    </source>
</evidence>
<gene>
    <name evidence="2" type="ORF">HYN69_14865</name>
</gene>
<dbReference type="OrthoDB" id="2971563at2"/>
<protein>
    <submittedName>
        <fullName evidence="2">Uncharacterized protein</fullName>
    </submittedName>
</protein>
<proteinExistence type="predicted"/>
<organism evidence="2 3">
    <name type="scientific">Paragemmobacter aquarius</name>
    <dbReference type="NCBI Taxonomy" id="2169400"/>
    <lineage>
        <taxon>Bacteria</taxon>
        <taxon>Pseudomonadati</taxon>
        <taxon>Pseudomonadota</taxon>
        <taxon>Alphaproteobacteria</taxon>
        <taxon>Rhodobacterales</taxon>
        <taxon>Paracoccaceae</taxon>
        <taxon>Paragemmobacter</taxon>
    </lineage>
</organism>
<keyword evidence="3" id="KW-1185">Reference proteome</keyword>
<dbReference type="KEGG" id="geh:HYN69_14865"/>